<comment type="caution">
    <text evidence="9">The sequence shown here is derived from an EMBL/GenBank/DDBJ whole genome shotgun (WGS) entry which is preliminary data.</text>
</comment>
<evidence type="ECO:0000256" key="5">
    <source>
        <dbReference type="ARBA" id="ARBA00023163"/>
    </source>
</evidence>
<dbReference type="PANTHER" id="PTHR43133">
    <property type="entry name" value="RNA POLYMERASE ECF-TYPE SIGMA FACTO"/>
    <property type="match status" value="1"/>
</dbReference>
<sequence>MNVEKVWSEYQSSLRGFLHKNVSDADDVEDLLQEVLIKTYKNLPKVRDNKKIKSWLFQIANNTIIDFYRQRRVESDIDMIENEFWHPEPTQEVLEQLAECVVPFINVLPKEEANLLTAIEINGISQTQYAEKMGINYSTLKSRVQKSRKMLYNLFDECCTFSIDSQGNVIDYQAKDNTCTSCPNSAANAITTTSETSHLTGMDKKLA</sequence>
<dbReference type="InterPro" id="IPR013325">
    <property type="entry name" value="RNA_pol_sigma_r2"/>
</dbReference>
<evidence type="ECO:0000256" key="3">
    <source>
        <dbReference type="ARBA" id="ARBA00023082"/>
    </source>
</evidence>
<protein>
    <recommendedName>
        <fullName evidence="6">RNA polymerase sigma factor</fullName>
    </recommendedName>
</protein>
<dbReference type="Gene3D" id="1.10.10.10">
    <property type="entry name" value="Winged helix-like DNA-binding domain superfamily/Winged helix DNA-binding domain"/>
    <property type="match status" value="1"/>
</dbReference>
<name>A0ABV4MC51_9VIBR</name>
<evidence type="ECO:0000256" key="4">
    <source>
        <dbReference type="ARBA" id="ARBA00023125"/>
    </source>
</evidence>
<dbReference type="InterPro" id="IPR000838">
    <property type="entry name" value="RNA_pol_sigma70_ECF_CS"/>
</dbReference>
<dbReference type="InterPro" id="IPR039425">
    <property type="entry name" value="RNA_pol_sigma-70-like"/>
</dbReference>
<dbReference type="Gene3D" id="1.10.1740.10">
    <property type="match status" value="1"/>
</dbReference>
<dbReference type="InterPro" id="IPR007627">
    <property type="entry name" value="RNA_pol_sigma70_r2"/>
</dbReference>
<dbReference type="SUPFAM" id="SSF88659">
    <property type="entry name" value="Sigma3 and sigma4 domains of RNA polymerase sigma factors"/>
    <property type="match status" value="1"/>
</dbReference>
<organism evidence="9 10">
    <name type="scientific">Vibrio bivalvicida</name>
    <dbReference type="NCBI Taxonomy" id="1276888"/>
    <lineage>
        <taxon>Bacteria</taxon>
        <taxon>Pseudomonadati</taxon>
        <taxon>Pseudomonadota</taxon>
        <taxon>Gammaproteobacteria</taxon>
        <taxon>Vibrionales</taxon>
        <taxon>Vibrionaceae</taxon>
        <taxon>Vibrio</taxon>
        <taxon>Vibrio oreintalis group</taxon>
    </lineage>
</organism>
<keyword evidence="10" id="KW-1185">Reference proteome</keyword>
<dbReference type="SUPFAM" id="SSF88946">
    <property type="entry name" value="Sigma2 domain of RNA polymerase sigma factors"/>
    <property type="match status" value="1"/>
</dbReference>
<keyword evidence="4 6" id="KW-0238">DNA-binding</keyword>
<dbReference type="PANTHER" id="PTHR43133:SF62">
    <property type="entry name" value="RNA POLYMERASE SIGMA FACTOR SIGZ"/>
    <property type="match status" value="1"/>
</dbReference>
<dbReference type="Pfam" id="PF08281">
    <property type="entry name" value="Sigma70_r4_2"/>
    <property type="match status" value="1"/>
</dbReference>
<keyword evidence="3 6" id="KW-0731">Sigma factor</keyword>
<dbReference type="PROSITE" id="PS01063">
    <property type="entry name" value="SIGMA70_ECF"/>
    <property type="match status" value="1"/>
</dbReference>
<keyword evidence="5 6" id="KW-0804">Transcription</keyword>
<feature type="domain" description="RNA polymerase sigma factor 70 region 4 type 2" evidence="8">
    <location>
        <begin position="105"/>
        <end position="151"/>
    </location>
</feature>
<gene>
    <name evidence="9" type="primary">sigZ</name>
    <name evidence="9" type="ORF">ACED39_00035</name>
</gene>
<keyword evidence="2 6" id="KW-0805">Transcription regulation</keyword>
<dbReference type="RefSeq" id="WP_371717362.1">
    <property type="nucleotide sequence ID" value="NZ_JBGOOF010000001.1"/>
</dbReference>
<evidence type="ECO:0000259" key="7">
    <source>
        <dbReference type="Pfam" id="PF04542"/>
    </source>
</evidence>
<evidence type="ECO:0000256" key="6">
    <source>
        <dbReference type="RuleBase" id="RU000716"/>
    </source>
</evidence>
<dbReference type="InterPro" id="IPR013324">
    <property type="entry name" value="RNA_pol_sigma_r3/r4-like"/>
</dbReference>
<dbReference type="InterPro" id="IPR036388">
    <property type="entry name" value="WH-like_DNA-bd_sf"/>
</dbReference>
<evidence type="ECO:0000313" key="10">
    <source>
        <dbReference type="Proteomes" id="UP001569151"/>
    </source>
</evidence>
<dbReference type="Proteomes" id="UP001569151">
    <property type="component" value="Unassembled WGS sequence"/>
</dbReference>
<evidence type="ECO:0000256" key="1">
    <source>
        <dbReference type="ARBA" id="ARBA00010641"/>
    </source>
</evidence>
<dbReference type="InterPro" id="IPR014304">
    <property type="entry name" value="RNA_pol_sigma-Z"/>
</dbReference>
<proteinExistence type="inferred from homology"/>
<dbReference type="NCBIfam" id="TIGR02959">
    <property type="entry name" value="SigZ"/>
    <property type="match status" value="1"/>
</dbReference>
<dbReference type="Pfam" id="PF04542">
    <property type="entry name" value="Sigma70_r2"/>
    <property type="match status" value="1"/>
</dbReference>
<dbReference type="NCBIfam" id="NF007215">
    <property type="entry name" value="PRK09637.1"/>
    <property type="match status" value="1"/>
</dbReference>
<dbReference type="NCBIfam" id="TIGR02937">
    <property type="entry name" value="sigma70-ECF"/>
    <property type="match status" value="1"/>
</dbReference>
<evidence type="ECO:0000259" key="8">
    <source>
        <dbReference type="Pfam" id="PF08281"/>
    </source>
</evidence>
<accession>A0ABV4MC51</accession>
<dbReference type="InterPro" id="IPR013249">
    <property type="entry name" value="RNA_pol_sigma70_r4_t2"/>
</dbReference>
<feature type="domain" description="RNA polymerase sigma-70 region 2" evidence="7">
    <location>
        <begin position="8"/>
        <end position="72"/>
    </location>
</feature>
<evidence type="ECO:0000256" key="2">
    <source>
        <dbReference type="ARBA" id="ARBA00023015"/>
    </source>
</evidence>
<reference evidence="9 10" key="1">
    <citation type="submission" date="2024-06" db="EMBL/GenBank/DDBJ databases">
        <authorList>
            <person name="Steensen K."/>
            <person name="Seneca J."/>
            <person name="Bartlau N."/>
            <person name="Yu A.X."/>
            <person name="Polz M.F."/>
        </authorList>
    </citation>
    <scope>NUCLEOTIDE SEQUENCE [LARGE SCALE GENOMIC DNA]</scope>
    <source>
        <strain evidence="9 10">1F146</strain>
    </source>
</reference>
<dbReference type="InterPro" id="IPR014284">
    <property type="entry name" value="RNA_pol_sigma-70_dom"/>
</dbReference>
<dbReference type="EMBL" id="JBGOOS010000001">
    <property type="protein sequence ID" value="MEZ8207161.1"/>
    <property type="molecule type" value="Genomic_DNA"/>
</dbReference>
<evidence type="ECO:0000313" key="9">
    <source>
        <dbReference type="EMBL" id="MEZ8207161.1"/>
    </source>
</evidence>
<comment type="similarity">
    <text evidence="1 6">Belongs to the sigma-70 factor family. ECF subfamily.</text>
</comment>